<keyword evidence="4 7" id="KW-0812">Transmembrane</keyword>
<dbReference type="InterPro" id="IPR045621">
    <property type="entry name" value="BPD_transp_1_N"/>
</dbReference>
<dbReference type="Gene3D" id="1.10.3720.10">
    <property type="entry name" value="MetI-like"/>
    <property type="match status" value="1"/>
</dbReference>
<feature type="transmembrane region" description="Helical" evidence="7">
    <location>
        <begin position="146"/>
        <end position="176"/>
    </location>
</feature>
<sequence>MIWFLTRRVLATVAVLLVMSAIVYGLFYLMPGDPAVLACGKRCGPEQLDVTRHKLGLDQAVHLQYWHFLEGLVAGRDYSSGPDVDHCAAPCLGYSFQSDQPVTSLLLDRLPVSASLTLGALLLALVAGVGAGMLSALRRGTLVERLITGVTLLGFSTPVFLIGLVLLLVFCAWLKVLPFPSYVPLTRNPAEWARNLVLPWCALALIEAALFARVARAGTLETLAEDHVRTFRAYGVSERQVVRRHALRGALAPVATLTAVELATIIVSAMLTESMFGLPGIGKLAVESTTSVDLPVIVGVTLLSGTAVVIANAAADLLHAAIDPRVKLA</sequence>
<keyword evidence="5 7" id="KW-1133">Transmembrane helix</keyword>
<evidence type="ECO:0000259" key="8">
    <source>
        <dbReference type="PROSITE" id="PS50928"/>
    </source>
</evidence>
<dbReference type="RefSeq" id="WP_122192945.1">
    <property type="nucleotide sequence ID" value="NZ_JBHSKC010000003.1"/>
</dbReference>
<feature type="domain" description="ABC transmembrane type-1" evidence="8">
    <location>
        <begin position="110"/>
        <end position="319"/>
    </location>
</feature>
<evidence type="ECO:0000256" key="6">
    <source>
        <dbReference type="ARBA" id="ARBA00023136"/>
    </source>
</evidence>
<feature type="transmembrane region" description="Helical" evidence="7">
    <location>
        <begin position="196"/>
        <end position="215"/>
    </location>
</feature>
<dbReference type="PANTHER" id="PTHR43163">
    <property type="entry name" value="DIPEPTIDE TRANSPORT SYSTEM PERMEASE PROTEIN DPPB-RELATED"/>
    <property type="match status" value="1"/>
</dbReference>
<evidence type="ECO:0000256" key="2">
    <source>
        <dbReference type="ARBA" id="ARBA00022448"/>
    </source>
</evidence>
<accession>A0A3M2MC42</accession>
<evidence type="ECO:0000256" key="1">
    <source>
        <dbReference type="ARBA" id="ARBA00004651"/>
    </source>
</evidence>
<dbReference type="PANTHER" id="PTHR43163:SF6">
    <property type="entry name" value="DIPEPTIDE TRANSPORT SYSTEM PERMEASE PROTEIN DPPB-RELATED"/>
    <property type="match status" value="1"/>
</dbReference>
<dbReference type="CDD" id="cd06261">
    <property type="entry name" value="TM_PBP2"/>
    <property type="match status" value="1"/>
</dbReference>
<dbReference type="GO" id="GO:0055085">
    <property type="term" value="P:transmembrane transport"/>
    <property type="evidence" value="ECO:0007669"/>
    <property type="project" value="InterPro"/>
</dbReference>
<feature type="transmembrane region" description="Helical" evidence="7">
    <location>
        <begin position="292"/>
        <end position="315"/>
    </location>
</feature>
<dbReference type="InterPro" id="IPR035906">
    <property type="entry name" value="MetI-like_sf"/>
</dbReference>
<dbReference type="EMBL" id="RFFG01000005">
    <property type="protein sequence ID" value="RMI47082.1"/>
    <property type="molecule type" value="Genomic_DNA"/>
</dbReference>
<dbReference type="AlphaFoldDB" id="A0A3M2MC42"/>
<name>A0A3M2MC42_9ACTN</name>
<proteinExistence type="inferred from homology"/>
<comment type="caution">
    <text evidence="9">The sequence shown here is derived from an EMBL/GenBank/DDBJ whole genome shotgun (WGS) entry which is preliminary data.</text>
</comment>
<gene>
    <name evidence="9" type="ORF">EBO15_04090</name>
</gene>
<evidence type="ECO:0000256" key="4">
    <source>
        <dbReference type="ARBA" id="ARBA00022692"/>
    </source>
</evidence>
<evidence type="ECO:0000256" key="7">
    <source>
        <dbReference type="RuleBase" id="RU363032"/>
    </source>
</evidence>
<dbReference type="Proteomes" id="UP000282674">
    <property type="component" value="Unassembled WGS sequence"/>
</dbReference>
<dbReference type="PROSITE" id="PS50928">
    <property type="entry name" value="ABC_TM1"/>
    <property type="match status" value="1"/>
</dbReference>
<dbReference type="Pfam" id="PF19300">
    <property type="entry name" value="BPD_transp_1_N"/>
    <property type="match status" value="1"/>
</dbReference>
<dbReference type="OrthoDB" id="9778910at2"/>
<evidence type="ECO:0000256" key="5">
    <source>
        <dbReference type="ARBA" id="ARBA00022989"/>
    </source>
</evidence>
<comment type="similarity">
    <text evidence="7">Belongs to the binding-protein-dependent transport system permease family.</text>
</comment>
<organism evidence="9 10">
    <name type="scientific">Actinomadura harenae</name>
    <dbReference type="NCBI Taxonomy" id="2483351"/>
    <lineage>
        <taxon>Bacteria</taxon>
        <taxon>Bacillati</taxon>
        <taxon>Actinomycetota</taxon>
        <taxon>Actinomycetes</taxon>
        <taxon>Streptosporangiales</taxon>
        <taxon>Thermomonosporaceae</taxon>
        <taxon>Actinomadura</taxon>
    </lineage>
</organism>
<feature type="transmembrane region" description="Helical" evidence="7">
    <location>
        <begin position="249"/>
        <end position="272"/>
    </location>
</feature>
<keyword evidence="10" id="KW-1185">Reference proteome</keyword>
<keyword evidence="6 7" id="KW-0472">Membrane</keyword>
<feature type="transmembrane region" description="Helical" evidence="7">
    <location>
        <begin position="9"/>
        <end position="30"/>
    </location>
</feature>
<dbReference type="GO" id="GO:0005886">
    <property type="term" value="C:plasma membrane"/>
    <property type="evidence" value="ECO:0007669"/>
    <property type="project" value="UniProtKB-SubCell"/>
</dbReference>
<evidence type="ECO:0000313" key="10">
    <source>
        <dbReference type="Proteomes" id="UP000282674"/>
    </source>
</evidence>
<evidence type="ECO:0000256" key="3">
    <source>
        <dbReference type="ARBA" id="ARBA00022475"/>
    </source>
</evidence>
<comment type="subcellular location">
    <subcellularLocation>
        <location evidence="1 7">Cell membrane</location>
        <topology evidence="1 7">Multi-pass membrane protein</topology>
    </subcellularLocation>
</comment>
<protein>
    <submittedName>
        <fullName evidence="9">ABC transporter permease</fullName>
    </submittedName>
</protein>
<reference evidence="9 10" key="1">
    <citation type="submission" date="2018-10" db="EMBL/GenBank/DDBJ databases">
        <title>Isolation from soil.</title>
        <authorList>
            <person name="Hu J."/>
        </authorList>
    </citation>
    <scope>NUCLEOTIDE SEQUENCE [LARGE SCALE GENOMIC DNA]</scope>
    <source>
        <strain evidence="9 10">NEAU-Ht49</strain>
    </source>
</reference>
<feature type="transmembrane region" description="Helical" evidence="7">
    <location>
        <begin position="112"/>
        <end position="134"/>
    </location>
</feature>
<dbReference type="SUPFAM" id="SSF161098">
    <property type="entry name" value="MetI-like"/>
    <property type="match status" value="1"/>
</dbReference>
<dbReference type="Pfam" id="PF00528">
    <property type="entry name" value="BPD_transp_1"/>
    <property type="match status" value="1"/>
</dbReference>
<keyword evidence="3" id="KW-1003">Cell membrane</keyword>
<keyword evidence="2 7" id="KW-0813">Transport</keyword>
<evidence type="ECO:0000313" key="9">
    <source>
        <dbReference type="EMBL" id="RMI47082.1"/>
    </source>
</evidence>
<dbReference type="InterPro" id="IPR000515">
    <property type="entry name" value="MetI-like"/>
</dbReference>